<name>A0ABZ0X2T1_9GAMM</name>
<reference evidence="2 3" key="1">
    <citation type="submission" date="2023-11" db="EMBL/GenBank/DDBJ databases">
        <title>MicrobeMod: A computational toolkit for identifying prokaryotic methylation and restriction-modification with nanopore sequencing.</title>
        <authorList>
            <person name="Crits-Christoph A."/>
            <person name="Kang S.C."/>
            <person name="Lee H."/>
            <person name="Ostrov N."/>
        </authorList>
    </citation>
    <scope>NUCLEOTIDE SEQUENCE [LARGE SCALE GENOMIC DNA]</scope>
    <source>
        <strain evidence="2 3">DSMZ 16071</strain>
    </source>
</reference>
<feature type="region of interest" description="Disordered" evidence="1">
    <location>
        <begin position="28"/>
        <end position="51"/>
    </location>
</feature>
<keyword evidence="3" id="KW-1185">Reference proteome</keyword>
<evidence type="ECO:0000256" key="1">
    <source>
        <dbReference type="SAM" id="MobiDB-lite"/>
    </source>
</evidence>
<evidence type="ECO:0000313" key="3">
    <source>
        <dbReference type="Proteomes" id="UP001324185"/>
    </source>
</evidence>
<evidence type="ECO:0000313" key="2">
    <source>
        <dbReference type="EMBL" id="WQG84820.1"/>
    </source>
</evidence>
<protein>
    <submittedName>
        <fullName evidence="2">Uncharacterized protein</fullName>
    </submittedName>
</protein>
<dbReference type="EMBL" id="CP140158">
    <property type="protein sequence ID" value="WQG84820.1"/>
    <property type="molecule type" value="Genomic_DNA"/>
</dbReference>
<proteinExistence type="predicted"/>
<gene>
    <name evidence="2" type="ORF">SR900_10145</name>
</gene>
<dbReference type="RefSeq" id="WP_018625569.1">
    <property type="nucleotide sequence ID" value="NZ_CP140158.1"/>
</dbReference>
<sequence length="51" mass="5667">MFETIAMICYLSISEPQFLEAPEFEQPPITSIYTGGMGGEPGDDPKKEKEN</sequence>
<dbReference type="Proteomes" id="UP001324185">
    <property type="component" value="Chromosome"/>
</dbReference>
<organism evidence="2 3">
    <name type="scientific">Kangiella aquimarina</name>
    <dbReference type="NCBI Taxonomy" id="261965"/>
    <lineage>
        <taxon>Bacteria</taxon>
        <taxon>Pseudomonadati</taxon>
        <taxon>Pseudomonadota</taxon>
        <taxon>Gammaproteobacteria</taxon>
        <taxon>Kangiellales</taxon>
        <taxon>Kangiellaceae</taxon>
        <taxon>Kangiella</taxon>
    </lineage>
</organism>
<accession>A0ABZ0X2T1</accession>